<dbReference type="EMBL" id="MLJW01001067">
    <property type="protein sequence ID" value="OIQ80390.1"/>
    <property type="molecule type" value="Genomic_DNA"/>
</dbReference>
<accession>A0A1J5Q9Q9</accession>
<dbReference type="AlphaFoldDB" id="A0A1J5Q9Q9"/>
<protein>
    <submittedName>
        <fullName evidence="2">Uncharacterized protein</fullName>
    </submittedName>
</protein>
<evidence type="ECO:0000313" key="2">
    <source>
        <dbReference type="EMBL" id="OIQ80390.1"/>
    </source>
</evidence>
<comment type="caution">
    <text evidence="2">The sequence shown here is derived from an EMBL/GenBank/DDBJ whole genome shotgun (WGS) entry which is preliminary data.</text>
</comment>
<reference evidence="2" key="1">
    <citation type="submission" date="2016-10" db="EMBL/GenBank/DDBJ databases">
        <title>Sequence of Gallionella enrichment culture.</title>
        <authorList>
            <person name="Poehlein A."/>
            <person name="Muehling M."/>
            <person name="Daniel R."/>
        </authorList>
    </citation>
    <scope>NUCLEOTIDE SEQUENCE</scope>
</reference>
<proteinExistence type="predicted"/>
<sequence length="133" mass="14082">MASARHCCQFGSVSSTTGSLIISSAFNSAADTLCNTLLGVRSRSGVAVSSSTPLGRKRASMSKASSVRLLCASSTTTNGRRRRSTLASEHGVVRSAPSPSLNKPSRWVGDRLSKWCINAPLLWYTLRDSSSST</sequence>
<organism evidence="2">
    <name type="scientific">mine drainage metagenome</name>
    <dbReference type="NCBI Taxonomy" id="410659"/>
    <lineage>
        <taxon>unclassified sequences</taxon>
        <taxon>metagenomes</taxon>
        <taxon>ecological metagenomes</taxon>
    </lineage>
</organism>
<feature type="region of interest" description="Disordered" evidence="1">
    <location>
        <begin position="73"/>
        <end position="100"/>
    </location>
</feature>
<gene>
    <name evidence="2" type="ORF">GALL_378480</name>
</gene>
<evidence type="ECO:0000256" key="1">
    <source>
        <dbReference type="SAM" id="MobiDB-lite"/>
    </source>
</evidence>
<name>A0A1J5Q9Q9_9ZZZZ</name>